<proteinExistence type="inferred from homology"/>
<dbReference type="Pfam" id="PF13561">
    <property type="entry name" value="adh_short_C2"/>
    <property type="match status" value="1"/>
</dbReference>
<evidence type="ECO:0000313" key="4">
    <source>
        <dbReference type="EMBL" id="KAF2104848.1"/>
    </source>
</evidence>
<sequence>MAFDFKGKVFVVSGAGSGMGLATAKLLYECGANISIVDNRREAIVAALPDITGGKVSPPSETKDAVHEDDRIIALEVDVSSSAQVNAWTEATVKKFGRLDGAANLAGITSGKKKVVDITDEDWDRMMRVNLTGTFYATRAQVKAMESLKMEAASIVNTSSIYGISGKETSSDYSAAKHGVIGMSSSCAKEVGENGIRVNCIAPGIIDTRMVRSLPPHFLESHARTLQYGQALHRMAEAKEVANLIGFLLSDLSSFITGATYTIDGGQIC</sequence>
<dbReference type="GO" id="GO:0016491">
    <property type="term" value="F:oxidoreductase activity"/>
    <property type="evidence" value="ECO:0007669"/>
    <property type="project" value="UniProtKB-KW"/>
</dbReference>
<gene>
    <name evidence="4" type="ORF">NA57DRAFT_63167</name>
</gene>
<dbReference type="EMBL" id="ML978121">
    <property type="protein sequence ID" value="KAF2104848.1"/>
    <property type="molecule type" value="Genomic_DNA"/>
</dbReference>
<dbReference type="InterPro" id="IPR002347">
    <property type="entry name" value="SDR_fam"/>
</dbReference>
<protein>
    <submittedName>
        <fullName evidence="4">NAD(P)-binding protein</fullName>
    </submittedName>
</protein>
<evidence type="ECO:0000256" key="1">
    <source>
        <dbReference type="ARBA" id="ARBA00006484"/>
    </source>
</evidence>
<dbReference type="OrthoDB" id="1669814at2759"/>
<accession>A0A9P4MB83</accession>
<dbReference type="Proteomes" id="UP000799772">
    <property type="component" value="Unassembled WGS sequence"/>
</dbReference>
<organism evidence="4 5">
    <name type="scientific">Rhizodiscina lignyota</name>
    <dbReference type="NCBI Taxonomy" id="1504668"/>
    <lineage>
        <taxon>Eukaryota</taxon>
        <taxon>Fungi</taxon>
        <taxon>Dikarya</taxon>
        <taxon>Ascomycota</taxon>
        <taxon>Pezizomycotina</taxon>
        <taxon>Dothideomycetes</taxon>
        <taxon>Pleosporomycetidae</taxon>
        <taxon>Aulographales</taxon>
        <taxon>Rhizodiscinaceae</taxon>
        <taxon>Rhizodiscina</taxon>
    </lineage>
</organism>
<keyword evidence="3" id="KW-0560">Oxidoreductase</keyword>
<dbReference type="PANTHER" id="PTHR24321">
    <property type="entry name" value="DEHYDROGENASES, SHORT CHAIN"/>
    <property type="match status" value="1"/>
</dbReference>
<name>A0A9P4MB83_9PEZI</name>
<evidence type="ECO:0000256" key="3">
    <source>
        <dbReference type="ARBA" id="ARBA00023002"/>
    </source>
</evidence>
<dbReference type="AlphaFoldDB" id="A0A9P4MB83"/>
<comment type="similarity">
    <text evidence="1">Belongs to the short-chain dehydrogenases/reductases (SDR) family.</text>
</comment>
<keyword evidence="2" id="KW-0521">NADP</keyword>
<dbReference type="PRINTS" id="PR00080">
    <property type="entry name" value="SDRFAMILY"/>
</dbReference>
<evidence type="ECO:0000256" key="2">
    <source>
        <dbReference type="ARBA" id="ARBA00022857"/>
    </source>
</evidence>
<reference evidence="4" key="1">
    <citation type="journal article" date="2020" name="Stud. Mycol.">
        <title>101 Dothideomycetes genomes: a test case for predicting lifestyles and emergence of pathogens.</title>
        <authorList>
            <person name="Haridas S."/>
            <person name="Albert R."/>
            <person name="Binder M."/>
            <person name="Bloem J."/>
            <person name="Labutti K."/>
            <person name="Salamov A."/>
            <person name="Andreopoulos B."/>
            <person name="Baker S."/>
            <person name="Barry K."/>
            <person name="Bills G."/>
            <person name="Bluhm B."/>
            <person name="Cannon C."/>
            <person name="Castanera R."/>
            <person name="Culley D."/>
            <person name="Daum C."/>
            <person name="Ezra D."/>
            <person name="Gonzalez J."/>
            <person name="Henrissat B."/>
            <person name="Kuo A."/>
            <person name="Liang C."/>
            <person name="Lipzen A."/>
            <person name="Lutzoni F."/>
            <person name="Magnuson J."/>
            <person name="Mondo S."/>
            <person name="Nolan M."/>
            <person name="Ohm R."/>
            <person name="Pangilinan J."/>
            <person name="Park H.-J."/>
            <person name="Ramirez L."/>
            <person name="Alfaro M."/>
            <person name="Sun H."/>
            <person name="Tritt A."/>
            <person name="Yoshinaga Y."/>
            <person name="Zwiers L.-H."/>
            <person name="Turgeon B."/>
            <person name="Goodwin S."/>
            <person name="Spatafora J."/>
            <person name="Crous P."/>
            <person name="Grigoriev I."/>
        </authorList>
    </citation>
    <scope>NUCLEOTIDE SEQUENCE</scope>
    <source>
        <strain evidence="4">CBS 133067</strain>
    </source>
</reference>
<comment type="caution">
    <text evidence="4">The sequence shown here is derived from an EMBL/GenBank/DDBJ whole genome shotgun (WGS) entry which is preliminary data.</text>
</comment>
<keyword evidence="5" id="KW-1185">Reference proteome</keyword>
<evidence type="ECO:0000313" key="5">
    <source>
        <dbReference type="Proteomes" id="UP000799772"/>
    </source>
</evidence>
<dbReference type="PRINTS" id="PR00081">
    <property type="entry name" value="GDHRDH"/>
</dbReference>
<dbReference type="SUPFAM" id="SSF51735">
    <property type="entry name" value="NAD(P)-binding Rossmann-fold domains"/>
    <property type="match status" value="1"/>
</dbReference>
<dbReference type="Gene3D" id="3.40.50.720">
    <property type="entry name" value="NAD(P)-binding Rossmann-like Domain"/>
    <property type="match status" value="1"/>
</dbReference>
<dbReference type="FunFam" id="3.40.50.720:FF:000084">
    <property type="entry name" value="Short-chain dehydrogenase reductase"/>
    <property type="match status" value="1"/>
</dbReference>
<dbReference type="PANTHER" id="PTHR24321:SF8">
    <property type="entry name" value="ESTRADIOL 17-BETA-DEHYDROGENASE 8-RELATED"/>
    <property type="match status" value="1"/>
</dbReference>
<dbReference type="InterPro" id="IPR036291">
    <property type="entry name" value="NAD(P)-bd_dom_sf"/>
</dbReference>